<comment type="caution">
    <text evidence="1">The sequence shown here is derived from an EMBL/GenBank/DDBJ whole genome shotgun (WGS) entry which is preliminary data.</text>
</comment>
<sequence>MSSRSVQGSIPGVYSFKYQDFWRWEYYEDGDESFRDWSPTFREWLVPKQKRPAVMGVNREARNLAFQVRLDERKRVAAGHAREYWFDMEDRPFMSDRDVFCIDNPMELYEYTLADRQWCRPWRIRHLAVAAACLDEALDVPRREDDPPSGSPPPRTGWDALRMRCLKFFRDLETISVVFGPTYATTGREVQTYDDFSESHGLVWSSDIPDVRLVQWAAGSTEDAQARVDGLLDRARAGVALVLEKCARRREEMRRFKDEVRHDREWGMIGSPWRYDAADLITRDHVTVQARRMVKLGEFRGRHGRRY</sequence>
<gene>
    <name evidence="1" type="ORF">VSDG_00162</name>
</gene>
<organism evidence="1 2">
    <name type="scientific">Cytospora chrysosperma</name>
    <name type="common">Cytospora canker fungus</name>
    <name type="synonym">Sphaeria chrysosperma</name>
    <dbReference type="NCBI Taxonomy" id="252740"/>
    <lineage>
        <taxon>Eukaryota</taxon>
        <taxon>Fungi</taxon>
        <taxon>Dikarya</taxon>
        <taxon>Ascomycota</taxon>
        <taxon>Pezizomycotina</taxon>
        <taxon>Sordariomycetes</taxon>
        <taxon>Sordariomycetidae</taxon>
        <taxon>Diaporthales</taxon>
        <taxon>Cytosporaceae</taxon>
        <taxon>Cytospora</taxon>
    </lineage>
</organism>
<evidence type="ECO:0000313" key="2">
    <source>
        <dbReference type="Proteomes" id="UP000284375"/>
    </source>
</evidence>
<keyword evidence="2" id="KW-1185">Reference proteome</keyword>
<accession>A0A423WQ50</accession>
<dbReference type="Proteomes" id="UP000284375">
    <property type="component" value="Unassembled WGS sequence"/>
</dbReference>
<dbReference type="EMBL" id="LJZO01000001">
    <property type="protein sequence ID" value="ROW05586.1"/>
    <property type="molecule type" value="Genomic_DNA"/>
</dbReference>
<proteinExistence type="predicted"/>
<dbReference type="OrthoDB" id="3473305at2759"/>
<evidence type="ECO:0000313" key="1">
    <source>
        <dbReference type="EMBL" id="ROW05586.1"/>
    </source>
</evidence>
<protein>
    <submittedName>
        <fullName evidence="1">Uncharacterized protein</fullName>
    </submittedName>
</protein>
<dbReference type="AlphaFoldDB" id="A0A423WQ50"/>
<reference evidence="1 2" key="1">
    <citation type="submission" date="2015-09" db="EMBL/GenBank/DDBJ databases">
        <title>Host preference determinants of Valsa canker pathogens revealed by comparative genomics.</title>
        <authorList>
            <person name="Yin Z."/>
            <person name="Huang L."/>
        </authorList>
    </citation>
    <scope>NUCLEOTIDE SEQUENCE [LARGE SCALE GENOMIC DNA]</scope>
    <source>
        <strain evidence="1 2">YSFL</strain>
    </source>
</reference>
<name>A0A423WQ50_CYTCH</name>